<protein>
    <recommendedName>
        <fullName evidence="7">Inorganic pyrophosphatase</fullName>
        <ecNumber evidence="7">3.6.1.1</ecNumber>
    </recommendedName>
    <alternativeName>
        <fullName evidence="7">Pyrophosphate phospho-hydrolase</fullName>
        <shortName evidence="7">PPase</shortName>
    </alternativeName>
</protein>
<gene>
    <name evidence="7 8" type="primary">ppa</name>
    <name evidence="8" type="ORF">MYVALT_F_01430</name>
</gene>
<accession>A0A916JSQ6</accession>
<evidence type="ECO:0000256" key="6">
    <source>
        <dbReference type="ARBA" id="ARBA00047820"/>
    </source>
</evidence>
<dbReference type="AlphaFoldDB" id="A0A916JSQ6"/>
<keyword evidence="9" id="KW-1185">Reference proteome</keyword>
<reference evidence="8" key="1">
    <citation type="submission" date="2021-06" db="EMBL/GenBank/DDBJ databases">
        <authorList>
            <person name="Szabo G."/>
        </authorList>
    </citation>
    <scope>NUCLEOTIDE SEQUENCE</scope>
    <source>
        <strain evidence="8">MYVALT</strain>
    </source>
</reference>
<keyword evidence="5 7" id="KW-0460">Magnesium</keyword>
<feature type="binding site" evidence="7">
    <location>
        <position position="71"/>
    </location>
    <ligand>
        <name>Mg(2+)</name>
        <dbReference type="ChEBI" id="CHEBI:18420"/>
        <label>1</label>
    </ligand>
</feature>
<dbReference type="InterPro" id="IPR008162">
    <property type="entry name" value="Pyrophosphatase"/>
</dbReference>
<dbReference type="KEGG" id="vtr:MYVALT_F_01430"/>
<comment type="similarity">
    <text evidence="7">Belongs to the PPase family.</text>
</comment>
<dbReference type="Proteomes" id="UP000693996">
    <property type="component" value="Chromosome"/>
</dbReference>
<comment type="function">
    <text evidence="7">Catalyzes the hydrolysis of inorganic pyrophosphate (PPi) forming two phosphate ions.</text>
</comment>
<dbReference type="HAMAP" id="MF_00209">
    <property type="entry name" value="Inorganic_PPase"/>
    <property type="match status" value="1"/>
</dbReference>
<feature type="binding site" evidence="7">
    <location>
        <position position="66"/>
    </location>
    <ligand>
        <name>Mg(2+)</name>
        <dbReference type="ChEBI" id="CHEBI:18420"/>
        <label>1</label>
    </ligand>
</feature>
<evidence type="ECO:0000256" key="1">
    <source>
        <dbReference type="ARBA" id="ARBA00001946"/>
    </source>
</evidence>
<dbReference type="NCBIfam" id="NF002317">
    <property type="entry name" value="PRK01250.1"/>
    <property type="match status" value="1"/>
</dbReference>
<dbReference type="GO" id="GO:0004427">
    <property type="term" value="F:inorganic diphosphate phosphatase activity"/>
    <property type="evidence" value="ECO:0007669"/>
    <property type="project" value="UniProtKB-UniRule"/>
</dbReference>
<evidence type="ECO:0000313" key="9">
    <source>
        <dbReference type="Proteomes" id="UP000693996"/>
    </source>
</evidence>
<dbReference type="EMBL" id="OU343031">
    <property type="protein sequence ID" value="CAG7600662.1"/>
    <property type="molecule type" value="Genomic_DNA"/>
</dbReference>
<organism evidence="8 9">
    <name type="scientific">Candidatus Vallotiella hemipterorum</name>
    <dbReference type="NCBI Taxonomy" id="1177213"/>
    <lineage>
        <taxon>Bacteria</taxon>
        <taxon>Pseudomonadati</taxon>
        <taxon>Pseudomonadota</taxon>
        <taxon>Betaproteobacteria</taxon>
        <taxon>Burkholderiales</taxon>
        <taxon>Burkholderiaceae</taxon>
        <taxon>Candidatus Vallotiella</taxon>
    </lineage>
</organism>
<evidence type="ECO:0000256" key="7">
    <source>
        <dbReference type="HAMAP-Rule" id="MF_00209"/>
    </source>
</evidence>
<evidence type="ECO:0000313" key="8">
    <source>
        <dbReference type="EMBL" id="CAG7600662.1"/>
    </source>
</evidence>
<dbReference type="RefSeq" id="WP_216796809.1">
    <property type="nucleotide sequence ID" value="NZ_OU343031.1"/>
</dbReference>
<evidence type="ECO:0000256" key="3">
    <source>
        <dbReference type="ARBA" id="ARBA00022723"/>
    </source>
</evidence>
<comment type="cofactor">
    <cofactor evidence="1 7">
        <name>Mg(2+)</name>
        <dbReference type="ChEBI" id="CHEBI:18420"/>
    </cofactor>
</comment>
<dbReference type="GO" id="GO:0000287">
    <property type="term" value="F:magnesium ion binding"/>
    <property type="evidence" value="ECO:0007669"/>
    <property type="project" value="UniProtKB-UniRule"/>
</dbReference>
<evidence type="ECO:0000256" key="5">
    <source>
        <dbReference type="ARBA" id="ARBA00022842"/>
    </source>
</evidence>
<comment type="subcellular location">
    <subcellularLocation>
        <location evidence="7">Cytoplasm</location>
    </subcellularLocation>
</comment>
<comment type="catalytic activity">
    <reaction evidence="6 7">
        <text>diphosphate + H2O = 2 phosphate + H(+)</text>
        <dbReference type="Rhea" id="RHEA:24576"/>
        <dbReference type="ChEBI" id="CHEBI:15377"/>
        <dbReference type="ChEBI" id="CHEBI:15378"/>
        <dbReference type="ChEBI" id="CHEBI:33019"/>
        <dbReference type="ChEBI" id="CHEBI:43474"/>
        <dbReference type="EC" id="3.6.1.1"/>
    </reaction>
</comment>
<evidence type="ECO:0000256" key="2">
    <source>
        <dbReference type="ARBA" id="ARBA00022490"/>
    </source>
</evidence>
<keyword evidence="3 7" id="KW-0479">Metal-binding</keyword>
<dbReference type="FunFam" id="3.90.80.10:FF:000003">
    <property type="entry name" value="Inorganic pyrophosphatase"/>
    <property type="match status" value="1"/>
</dbReference>
<feature type="binding site" evidence="7">
    <location>
        <position position="142"/>
    </location>
    <ligand>
        <name>substrate</name>
    </ligand>
</feature>
<dbReference type="Pfam" id="PF00719">
    <property type="entry name" value="Pyrophosphatase"/>
    <property type="match status" value="1"/>
</dbReference>
<feature type="binding site" evidence="7">
    <location>
        <position position="30"/>
    </location>
    <ligand>
        <name>substrate</name>
    </ligand>
</feature>
<dbReference type="GO" id="GO:0006796">
    <property type="term" value="P:phosphate-containing compound metabolic process"/>
    <property type="evidence" value="ECO:0007669"/>
    <property type="project" value="InterPro"/>
</dbReference>
<proteinExistence type="inferred from homology"/>
<dbReference type="EC" id="3.6.1.1" evidence="7"/>
<feature type="binding site" evidence="7">
    <location>
        <position position="103"/>
    </location>
    <ligand>
        <name>Mg(2+)</name>
        <dbReference type="ChEBI" id="CHEBI:18420"/>
        <label>1</label>
    </ligand>
</feature>
<feature type="binding site" evidence="7">
    <location>
        <position position="71"/>
    </location>
    <ligand>
        <name>Mg(2+)</name>
        <dbReference type="ChEBI" id="CHEBI:18420"/>
        <label>2</label>
    </ligand>
</feature>
<keyword evidence="2 7" id="KW-0963">Cytoplasm</keyword>
<dbReference type="PANTHER" id="PTHR10286">
    <property type="entry name" value="INORGANIC PYROPHOSPHATASE"/>
    <property type="match status" value="1"/>
</dbReference>
<keyword evidence="4 7" id="KW-0378">Hydrolase</keyword>
<dbReference type="CDD" id="cd00412">
    <property type="entry name" value="pyrophosphatase"/>
    <property type="match status" value="1"/>
</dbReference>
<sequence>MSFDHVPSGNELPHDFNVIIEIPAHSDPVKYEVDKELGLLVVDRFIGTGMRYPANYGFIPKTLSGDGDPVDVLVITPFPLLAGSVVRCRALGILNMIDESGRDAKLIAVPADRICQMTANLKSIDDVPDYLQDQIKHFFEQYKAVEKGKWVKVQGWKGIADAHKEITSSIANFYKR</sequence>
<evidence type="ECO:0000256" key="4">
    <source>
        <dbReference type="ARBA" id="ARBA00022801"/>
    </source>
</evidence>
<dbReference type="GO" id="GO:0005737">
    <property type="term" value="C:cytoplasm"/>
    <property type="evidence" value="ECO:0007669"/>
    <property type="project" value="UniProtKB-SubCell"/>
</dbReference>
<dbReference type="PROSITE" id="PS00387">
    <property type="entry name" value="PPASE"/>
    <property type="match status" value="1"/>
</dbReference>
<feature type="binding site" evidence="7">
    <location>
        <position position="56"/>
    </location>
    <ligand>
        <name>substrate</name>
    </ligand>
</feature>
<feature type="binding site" evidence="7">
    <location>
        <position position="44"/>
    </location>
    <ligand>
        <name>substrate</name>
    </ligand>
</feature>
<name>A0A916JSQ6_9BURK</name>
<comment type="subunit">
    <text evidence="7">Homohexamer.</text>
</comment>